<dbReference type="Gene3D" id="3.40.720.10">
    <property type="entry name" value="Alkaline Phosphatase, subunit A"/>
    <property type="match status" value="1"/>
</dbReference>
<organism evidence="1 2">
    <name type="scientific">Paenibacillus sepulcri</name>
    <dbReference type="NCBI Taxonomy" id="359917"/>
    <lineage>
        <taxon>Bacteria</taxon>
        <taxon>Bacillati</taxon>
        <taxon>Bacillota</taxon>
        <taxon>Bacilli</taxon>
        <taxon>Bacillales</taxon>
        <taxon>Paenibacillaceae</taxon>
        <taxon>Paenibacillus</taxon>
    </lineage>
</organism>
<proteinExistence type="predicted"/>
<evidence type="ECO:0008006" key="3">
    <source>
        <dbReference type="Google" id="ProtNLM"/>
    </source>
</evidence>
<comment type="caution">
    <text evidence="1">The sequence shown here is derived from an EMBL/GenBank/DDBJ whole genome shotgun (WGS) entry which is preliminary data.</text>
</comment>
<feature type="non-terminal residue" evidence="1">
    <location>
        <position position="1"/>
    </location>
</feature>
<dbReference type="Proteomes" id="UP001519887">
    <property type="component" value="Unassembled WGS sequence"/>
</dbReference>
<evidence type="ECO:0000313" key="2">
    <source>
        <dbReference type="Proteomes" id="UP001519887"/>
    </source>
</evidence>
<gene>
    <name evidence="1" type="ORF">K0U00_44950</name>
</gene>
<sequence length="123" mass="13914">LGSVTGKAAPRELLFGWYGKPGTPNFKVMVRDQDYKYIYMSNGGREQLFHLTEDPNELNQLADLYPEITARLRLAAVDEISRHEPLAGALTFGGLRSFPFKERPLARIRQFNLAIGVKDFTVN</sequence>
<dbReference type="InterPro" id="IPR017850">
    <property type="entry name" value="Alkaline_phosphatase_core_sf"/>
</dbReference>
<reference evidence="1 2" key="1">
    <citation type="submission" date="2021-07" db="EMBL/GenBank/DDBJ databases">
        <title>Paenibacillus radiodurans sp. nov., isolated from the southeastern edge of Tengger Desert.</title>
        <authorList>
            <person name="Zhang G."/>
        </authorList>
    </citation>
    <scope>NUCLEOTIDE SEQUENCE [LARGE SCALE GENOMIC DNA]</scope>
    <source>
        <strain evidence="1 2">CCM 7311</strain>
    </source>
</reference>
<accession>A0ABS7CJW6</accession>
<dbReference type="SUPFAM" id="SSF53649">
    <property type="entry name" value="Alkaline phosphatase-like"/>
    <property type="match status" value="1"/>
</dbReference>
<name>A0ABS7CJW6_9BACL</name>
<keyword evidence="2" id="KW-1185">Reference proteome</keyword>
<evidence type="ECO:0000313" key="1">
    <source>
        <dbReference type="EMBL" id="MBW7461228.1"/>
    </source>
</evidence>
<dbReference type="EMBL" id="JAHZIK010002785">
    <property type="protein sequence ID" value="MBW7461228.1"/>
    <property type="molecule type" value="Genomic_DNA"/>
</dbReference>
<protein>
    <recommendedName>
        <fullName evidence="3">Sulfatase</fullName>
    </recommendedName>
</protein>